<name>A0ABZ2EM73_9BACT</name>
<evidence type="ECO:0000313" key="1">
    <source>
        <dbReference type="EMBL" id="WWC84627.1"/>
    </source>
</evidence>
<proteinExistence type="predicted"/>
<dbReference type="EMBL" id="CP144143">
    <property type="protein sequence ID" value="WWC84627.1"/>
    <property type="molecule type" value="Genomic_DNA"/>
</dbReference>
<organism evidence="1 2">
    <name type="scientific">Mycovorax composti</name>
    <dbReference type="NCBI Taxonomy" id="2962693"/>
    <lineage>
        <taxon>Bacteria</taxon>
        <taxon>Pseudomonadati</taxon>
        <taxon>Bacteroidota</taxon>
        <taxon>Chitinophagia</taxon>
        <taxon>Chitinophagales</taxon>
        <taxon>Chitinophagaceae</taxon>
        <taxon>Mycovorax</taxon>
    </lineage>
</organism>
<sequence>MLNKSHIDGHGNVVIQDADNSTITINLSDTEQVRKFFIDFQNKLSELPREILTELQKHNNLESEMKVGANIYLTVIAEFADFGNNAVLWGVTITNLTKEHRYFNQPYFKVSPKFELELGLEHDTFMMFPKEQLKFPVRLEYGEVLSLTFEVNPKQFALFEKNATDDAFLTCYCGTTVGELYNSNEYKLNKFVKDYEAIKKVRR</sequence>
<dbReference type="Proteomes" id="UP001321305">
    <property type="component" value="Chromosome"/>
</dbReference>
<protein>
    <submittedName>
        <fullName evidence="1">Uncharacterized protein</fullName>
    </submittedName>
</protein>
<gene>
    <name evidence="1" type="ORF">PIECOFPK_02366</name>
</gene>
<keyword evidence="2" id="KW-1185">Reference proteome</keyword>
<accession>A0ABZ2EM73</accession>
<dbReference type="RefSeq" id="WP_409965972.1">
    <property type="nucleotide sequence ID" value="NZ_CP144143.1"/>
</dbReference>
<evidence type="ECO:0000313" key="2">
    <source>
        <dbReference type="Proteomes" id="UP001321305"/>
    </source>
</evidence>
<reference evidence="2" key="1">
    <citation type="submission" date="2024-01" db="EMBL/GenBank/DDBJ databases">
        <title>Mycovorax composti gen. nov. sp. nov., a member of the family Chitinophagaceae isolated from button mushroom compost.</title>
        <authorList>
            <person name="Thai M."/>
            <person name="Bell T.L."/>
            <person name="Kertesz M.A."/>
        </authorList>
    </citation>
    <scope>NUCLEOTIDE SEQUENCE [LARGE SCALE GENOMIC DNA]</scope>
    <source>
        <strain evidence="2">C216</strain>
    </source>
</reference>